<name>A0A316UK78_9BASI</name>
<dbReference type="OrthoDB" id="1898221at2759"/>
<comment type="subcellular location">
    <subcellularLocation>
        <location evidence="1">Endomembrane system</location>
        <topology evidence="1">Multi-pass membrane protein</topology>
    </subcellularLocation>
</comment>
<keyword evidence="7" id="KW-1185">Reference proteome</keyword>
<dbReference type="InterPro" id="IPR006838">
    <property type="entry name" value="ADTRP_AIG1"/>
</dbReference>
<evidence type="ECO:0000256" key="5">
    <source>
        <dbReference type="SAM" id="Phobius"/>
    </source>
</evidence>
<dbReference type="GO" id="GO:0012505">
    <property type="term" value="C:endomembrane system"/>
    <property type="evidence" value="ECO:0007669"/>
    <property type="project" value="UniProtKB-SubCell"/>
</dbReference>
<sequence length="208" mass="23061">ARTLCYSIGLASCSFAFSQFAQLEILAGIDLSSQFGGHYQFLTNLSLAFTFATLLASLAHTLSPSVRPLRVVKRLLATFTLPAELMVSLLYWTVLAINPSLLIPEREVADPLNPGQFVMEPVRLPWVVDLTMHAFPAIFLVVDFLFFSPPLPLSVRRLTTSWPTYSAGLAVFAYWGWESLCASKNGHYPYPLLGLMSTTQRALFHVAC</sequence>
<evidence type="ECO:0008006" key="8">
    <source>
        <dbReference type="Google" id="ProtNLM"/>
    </source>
</evidence>
<feature type="transmembrane region" description="Helical" evidence="5">
    <location>
        <begin position="126"/>
        <end position="147"/>
    </location>
</feature>
<proteinExistence type="predicted"/>
<dbReference type="Pfam" id="PF04750">
    <property type="entry name" value="Far-17a_AIG1"/>
    <property type="match status" value="1"/>
</dbReference>
<keyword evidence="4 5" id="KW-0472">Membrane</keyword>
<evidence type="ECO:0000313" key="6">
    <source>
        <dbReference type="EMBL" id="PWN25657.1"/>
    </source>
</evidence>
<evidence type="ECO:0000256" key="2">
    <source>
        <dbReference type="ARBA" id="ARBA00022692"/>
    </source>
</evidence>
<evidence type="ECO:0000313" key="7">
    <source>
        <dbReference type="Proteomes" id="UP000245884"/>
    </source>
</evidence>
<dbReference type="GO" id="GO:0016020">
    <property type="term" value="C:membrane"/>
    <property type="evidence" value="ECO:0007669"/>
    <property type="project" value="InterPro"/>
</dbReference>
<keyword evidence="3 5" id="KW-1133">Transmembrane helix</keyword>
<dbReference type="GeneID" id="37025843"/>
<protein>
    <recommendedName>
        <fullName evidence="8">FAR-17a/AIG1-like protein</fullName>
    </recommendedName>
</protein>
<evidence type="ECO:0000256" key="4">
    <source>
        <dbReference type="ARBA" id="ARBA00023136"/>
    </source>
</evidence>
<dbReference type="AlphaFoldDB" id="A0A316UK78"/>
<feature type="transmembrane region" description="Helical" evidence="5">
    <location>
        <begin position="39"/>
        <end position="63"/>
    </location>
</feature>
<dbReference type="PANTHER" id="PTHR10989">
    <property type="entry name" value="ANDROGEN-INDUCED PROTEIN 1-RELATED"/>
    <property type="match status" value="1"/>
</dbReference>
<gene>
    <name evidence="6" type="ORF">BDZ90DRAFT_208682</name>
</gene>
<feature type="non-terminal residue" evidence="6">
    <location>
        <position position="1"/>
    </location>
</feature>
<dbReference type="PANTHER" id="PTHR10989:SF16">
    <property type="entry name" value="AT02829P-RELATED"/>
    <property type="match status" value="1"/>
</dbReference>
<reference evidence="6 7" key="1">
    <citation type="journal article" date="2018" name="Mol. Biol. Evol.">
        <title>Broad Genomic Sampling Reveals a Smut Pathogenic Ancestry of the Fungal Clade Ustilaginomycotina.</title>
        <authorList>
            <person name="Kijpornyongpan T."/>
            <person name="Mondo S.J."/>
            <person name="Barry K."/>
            <person name="Sandor L."/>
            <person name="Lee J."/>
            <person name="Lipzen A."/>
            <person name="Pangilinan J."/>
            <person name="LaButti K."/>
            <person name="Hainaut M."/>
            <person name="Henrissat B."/>
            <person name="Grigoriev I.V."/>
            <person name="Spatafora J.W."/>
            <person name="Aime M.C."/>
        </authorList>
    </citation>
    <scope>NUCLEOTIDE SEQUENCE [LARGE SCALE GENOMIC DNA]</scope>
    <source>
        <strain evidence="6 7">MCA 5214</strain>
    </source>
</reference>
<evidence type="ECO:0000256" key="3">
    <source>
        <dbReference type="ARBA" id="ARBA00022989"/>
    </source>
</evidence>
<feature type="non-terminal residue" evidence="6">
    <location>
        <position position="208"/>
    </location>
</feature>
<evidence type="ECO:0000256" key="1">
    <source>
        <dbReference type="ARBA" id="ARBA00004127"/>
    </source>
</evidence>
<feature type="transmembrane region" description="Helical" evidence="5">
    <location>
        <begin position="75"/>
        <end position="97"/>
    </location>
</feature>
<dbReference type="RefSeq" id="XP_025360269.1">
    <property type="nucleotide sequence ID" value="XM_025504020.1"/>
</dbReference>
<dbReference type="Proteomes" id="UP000245884">
    <property type="component" value="Unassembled WGS sequence"/>
</dbReference>
<dbReference type="EMBL" id="KZ819675">
    <property type="protein sequence ID" value="PWN25657.1"/>
    <property type="molecule type" value="Genomic_DNA"/>
</dbReference>
<accession>A0A316UK78</accession>
<keyword evidence="2 5" id="KW-0812">Transmembrane</keyword>
<organism evidence="6 7">
    <name type="scientific">Jaminaea rosea</name>
    <dbReference type="NCBI Taxonomy" id="1569628"/>
    <lineage>
        <taxon>Eukaryota</taxon>
        <taxon>Fungi</taxon>
        <taxon>Dikarya</taxon>
        <taxon>Basidiomycota</taxon>
        <taxon>Ustilaginomycotina</taxon>
        <taxon>Exobasidiomycetes</taxon>
        <taxon>Microstromatales</taxon>
        <taxon>Microstromatales incertae sedis</taxon>
        <taxon>Jaminaea</taxon>
    </lineage>
</organism>